<keyword evidence="3" id="KW-1185">Reference proteome</keyword>
<accession>A0A0C3BMK9</accession>
<reference evidence="3" key="2">
    <citation type="submission" date="2015-01" db="EMBL/GenBank/DDBJ databases">
        <title>Evolutionary Origins and Diversification of the Mycorrhizal Mutualists.</title>
        <authorList>
            <consortium name="DOE Joint Genome Institute"/>
            <consortium name="Mycorrhizal Genomics Consortium"/>
            <person name="Kohler A."/>
            <person name="Kuo A."/>
            <person name="Nagy L.G."/>
            <person name="Floudas D."/>
            <person name="Copeland A."/>
            <person name="Barry K.W."/>
            <person name="Cichocki N."/>
            <person name="Veneault-Fourrey C."/>
            <person name="LaButti K."/>
            <person name="Lindquist E.A."/>
            <person name="Lipzen A."/>
            <person name="Lundell T."/>
            <person name="Morin E."/>
            <person name="Murat C."/>
            <person name="Riley R."/>
            <person name="Ohm R."/>
            <person name="Sun H."/>
            <person name="Tunlid A."/>
            <person name="Henrissat B."/>
            <person name="Grigoriev I.V."/>
            <person name="Hibbett D.S."/>
            <person name="Martin F."/>
        </authorList>
    </citation>
    <scope>NUCLEOTIDE SEQUENCE [LARGE SCALE GENOMIC DNA]</scope>
    <source>
        <strain evidence="3">h7</strain>
    </source>
</reference>
<feature type="domain" description="WW" evidence="1">
    <location>
        <begin position="5"/>
        <end position="40"/>
    </location>
</feature>
<dbReference type="AlphaFoldDB" id="A0A0C3BMK9"/>
<reference evidence="2 3" key="1">
    <citation type="submission" date="2014-04" db="EMBL/GenBank/DDBJ databases">
        <authorList>
            <consortium name="DOE Joint Genome Institute"/>
            <person name="Kuo A."/>
            <person name="Gay G."/>
            <person name="Dore J."/>
            <person name="Kohler A."/>
            <person name="Nagy L.G."/>
            <person name="Floudas D."/>
            <person name="Copeland A."/>
            <person name="Barry K.W."/>
            <person name="Cichocki N."/>
            <person name="Veneault-Fourrey C."/>
            <person name="LaButti K."/>
            <person name="Lindquist E.A."/>
            <person name="Lipzen A."/>
            <person name="Lundell T."/>
            <person name="Morin E."/>
            <person name="Murat C."/>
            <person name="Sun H."/>
            <person name="Tunlid A."/>
            <person name="Henrissat B."/>
            <person name="Grigoriev I.V."/>
            <person name="Hibbett D.S."/>
            <person name="Martin F."/>
            <person name="Nordberg H.P."/>
            <person name="Cantor M.N."/>
            <person name="Hua S.X."/>
        </authorList>
    </citation>
    <scope>NUCLEOTIDE SEQUENCE [LARGE SCALE GENOMIC DNA]</scope>
    <source>
        <strain evidence="3">h7</strain>
    </source>
</reference>
<dbReference type="PROSITE" id="PS50020">
    <property type="entry name" value="WW_DOMAIN_2"/>
    <property type="match status" value="1"/>
</dbReference>
<protein>
    <recommendedName>
        <fullName evidence="1">WW domain-containing protein</fullName>
    </recommendedName>
</protein>
<dbReference type="Proteomes" id="UP000053424">
    <property type="component" value="Unassembled WGS sequence"/>
</dbReference>
<organism evidence="2 3">
    <name type="scientific">Hebeloma cylindrosporum</name>
    <dbReference type="NCBI Taxonomy" id="76867"/>
    <lineage>
        <taxon>Eukaryota</taxon>
        <taxon>Fungi</taxon>
        <taxon>Dikarya</taxon>
        <taxon>Basidiomycota</taxon>
        <taxon>Agaricomycotina</taxon>
        <taxon>Agaricomycetes</taxon>
        <taxon>Agaricomycetidae</taxon>
        <taxon>Agaricales</taxon>
        <taxon>Agaricineae</taxon>
        <taxon>Hymenogastraceae</taxon>
        <taxon>Hebeloma</taxon>
    </lineage>
</organism>
<dbReference type="OrthoDB" id="2834207at2759"/>
<evidence type="ECO:0000313" key="3">
    <source>
        <dbReference type="Proteomes" id="UP000053424"/>
    </source>
</evidence>
<dbReference type="EMBL" id="KN831794">
    <property type="protein sequence ID" value="KIM37925.1"/>
    <property type="molecule type" value="Genomic_DNA"/>
</dbReference>
<dbReference type="HOGENOM" id="CLU_172697_0_0_1"/>
<proteinExistence type="predicted"/>
<gene>
    <name evidence="2" type="ORF">M413DRAFT_448189</name>
</gene>
<dbReference type="InterPro" id="IPR001202">
    <property type="entry name" value="WW_dom"/>
</dbReference>
<name>A0A0C3BMK9_HEBCY</name>
<sequence>MSSSHSNPKDWKIIETSSGGLERDFYNEKTGESTWYTPEGMSASDILAIPDAKKYWSTVEQVELYIREMAAQKAKYGGKDVKDQLEAKRKA</sequence>
<evidence type="ECO:0000259" key="1">
    <source>
        <dbReference type="PROSITE" id="PS50020"/>
    </source>
</evidence>
<evidence type="ECO:0000313" key="2">
    <source>
        <dbReference type="EMBL" id="KIM37925.1"/>
    </source>
</evidence>